<feature type="non-terminal residue" evidence="1">
    <location>
        <position position="68"/>
    </location>
</feature>
<proteinExistence type="predicted"/>
<comment type="caution">
    <text evidence="1">The sequence shown here is derived from an EMBL/GenBank/DDBJ whole genome shotgun (WGS) entry which is preliminary data.</text>
</comment>
<name>A0A392UAN5_9FABA</name>
<dbReference type="AlphaFoldDB" id="A0A392UAN5"/>
<organism evidence="1 2">
    <name type="scientific">Trifolium medium</name>
    <dbReference type="NCBI Taxonomy" id="97028"/>
    <lineage>
        <taxon>Eukaryota</taxon>
        <taxon>Viridiplantae</taxon>
        <taxon>Streptophyta</taxon>
        <taxon>Embryophyta</taxon>
        <taxon>Tracheophyta</taxon>
        <taxon>Spermatophyta</taxon>
        <taxon>Magnoliopsida</taxon>
        <taxon>eudicotyledons</taxon>
        <taxon>Gunneridae</taxon>
        <taxon>Pentapetalae</taxon>
        <taxon>rosids</taxon>
        <taxon>fabids</taxon>
        <taxon>Fabales</taxon>
        <taxon>Fabaceae</taxon>
        <taxon>Papilionoideae</taxon>
        <taxon>50 kb inversion clade</taxon>
        <taxon>NPAAA clade</taxon>
        <taxon>Hologalegina</taxon>
        <taxon>IRL clade</taxon>
        <taxon>Trifolieae</taxon>
        <taxon>Trifolium</taxon>
    </lineage>
</organism>
<dbReference type="Proteomes" id="UP000265520">
    <property type="component" value="Unassembled WGS sequence"/>
</dbReference>
<dbReference type="EMBL" id="LXQA010776311">
    <property type="protein sequence ID" value="MCI70452.1"/>
    <property type="molecule type" value="Genomic_DNA"/>
</dbReference>
<evidence type="ECO:0000313" key="2">
    <source>
        <dbReference type="Proteomes" id="UP000265520"/>
    </source>
</evidence>
<sequence length="68" mass="7975">MYSHIIGINDELCDIVEEGVQLENMEEDGVVSITNRELFTHEQKKQYKKHHKVKSILTMSISHSEYLK</sequence>
<accession>A0A392UAN5</accession>
<evidence type="ECO:0000313" key="1">
    <source>
        <dbReference type="EMBL" id="MCI70452.1"/>
    </source>
</evidence>
<protein>
    <submittedName>
        <fullName evidence="1">TNP1</fullName>
    </submittedName>
</protein>
<reference evidence="1 2" key="1">
    <citation type="journal article" date="2018" name="Front. Plant Sci.">
        <title>Red Clover (Trifolium pratense) and Zigzag Clover (T. medium) - A Picture of Genomic Similarities and Differences.</title>
        <authorList>
            <person name="Dluhosova J."/>
            <person name="Istvanek J."/>
            <person name="Nedelnik J."/>
            <person name="Repkova J."/>
        </authorList>
    </citation>
    <scope>NUCLEOTIDE SEQUENCE [LARGE SCALE GENOMIC DNA]</scope>
    <source>
        <strain evidence="2">cv. 10/8</strain>
        <tissue evidence="1">Leaf</tissue>
    </source>
</reference>
<keyword evidence="2" id="KW-1185">Reference proteome</keyword>